<reference evidence="2 3" key="1">
    <citation type="submission" date="2022-04" db="EMBL/GenBank/DDBJ databases">
        <title>Roseobacter sp. WL0113 is a bacterium isolated from neritic sediment.</title>
        <authorList>
            <person name="Wang L."/>
            <person name="He W."/>
            <person name="Zhang D.-F."/>
        </authorList>
    </citation>
    <scope>NUCLEOTIDE SEQUENCE [LARGE SCALE GENOMIC DNA]</scope>
    <source>
        <strain evidence="2 3">WL0113</strain>
    </source>
</reference>
<comment type="caution">
    <text evidence="2">The sequence shown here is derived from an EMBL/GenBank/DDBJ whole genome shotgun (WGS) entry which is preliminary data.</text>
</comment>
<keyword evidence="1" id="KW-0812">Transmembrane</keyword>
<feature type="transmembrane region" description="Helical" evidence="1">
    <location>
        <begin position="16"/>
        <end position="38"/>
    </location>
</feature>
<name>A0ABT3BH20_9RHOB</name>
<accession>A0ABT3BH20</accession>
<dbReference type="RefSeq" id="WP_263845200.1">
    <property type="nucleotide sequence ID" value="NZ_JALIEB010000011.1"/>
</dbReference>
<evidence type="ECO:0000256" key="1">
    <source>
        <dbReference type="SAM" id="Phobius"/>
    </source>
</evidence>
<feature type="transmembrane region" description="Helical" evidence="1">
    <location>
        <begin position="58"/>
        <end position="84"/>
    </location>
</feature>
<feature type="transmembrane region" description="Helical" evidence="1">
    <location>
        <begin position="144"/>
        <end position="165"/>
    </location>
</feature>
<gene>
    <name evidence="2" type="ORF">MUB52_15710</name>
</gene>
<organism evidence="2 3">
    <name type="scientific">Roseobacter sinensis</name>
    <dbReference type="NCBI Taxonomy" id="2931391"/>
    <lineage>
        <taxon>Bacteria</taxon>
        <taxon>Pseudomonadati</taxon>
        <taxon>Pseudomonadota</taxon>
        <taxon>Alphaproteobacteria</taxon>
        <taxon>Rhodobacterales</taxon>
        <taxon>Roseobacteraceae</taxon>
        <taxon>Roseobacter</taxon>
    </lineage>
</organism>
<protein>
    <recommendedName>
        <fullName evidence="4">DUF2975 domain-containing protein</fullName>
    </recommendedName>
</protein>
<dbReference type="EMBL" id="JALIEB010000011">
    <property type="protein sequence ID" value="MCV3272880.1"/>
    <property type="molecule type" value="Genomic_DNA"/>
</dbReference>
<keyword evidence="1" id="KW-1133">Transmembrane helix</keyword>
<evidence type="ECO:0000313" key="3">
    <source>
        <dbReference type="Proteomes" id="UP001208690"/>
    </source>
</evidence>
<sequence>MIDPDRLTASARRLQIVMTSGLVLLCVLAVALAVWLFAATADLGEGLARMSGGSPGPLAAWQIAVLAGLLAVHLAVWCVLLGMARAMFGHLAAGDPEAAARSARRLAASLWVMLGWGLVSQLIASPVATWGLGDGARSLSLSLGPLQLSLLLSALFAGFMARAFALGAELWRDHRAVV</sequence>
<evidence type="ECO:0008006" key="4">
    <source>
        <dbReference type="Google" id="ProtNLM"/>
    </source>
</evidence>
<evidence type="ECO:0000313" key="2">
    <source>
        <dbReference type="EMBL" id="MCV3272880.1"/>
    </source>
</evidence>
<dbReference type="Proteomes" id="UP001208690">
    <property type="component" value="Unassembled WGS sequence"/>
</dbReference>
<feature type="transmembrane region" description="Helical" evidence="1">
    <location>
        <begin position="105"/>
        <end position="124"/>
    </location>
</feature>
<proteinExistence type="predicted"/>
<keyword evidence="1" id="KW-0472">Membrane</keyword>
<keyword evidence="3" id="KW-1185">Reference proteome</keyword>